<accession>G2QH95</accession>
<feature type="region of interest" description="Disordered" evidence="1">
    <location>
        <begin position="821"/>
        <end position="844"/>
    </location>
</feature>
<dbReference type="HOGENOM" id="CLU_288542_0_0_1"/>
<feature type="compositionally biased region" description="Basic and acidic residues" evidence="1">
    <location>
        <begin position="631"/>
        <end position="641"/>
    </location>
</feature>
<dbReference type="KEGG" id="mtm:MYCTH_2306295"/>
<dbReference type="OMA" id="RFMACAD"/>
<feature type="compositionally biased region" description="Acidic residues" evidence="1">
    <location>
        <begin position="822"/>
        <end position="842"/>
    </location>
</feature>
<feature type="compositionally biased region" description="Polar residues" evidence="1">
    <location>
        <begin position="175"/>
        <end position="185"/>
    </location>
</feature>
<evidence type="ECO:0000256" key="1">
    <source>
        <dbReference type="SAM" id="MobiDB-lite"/>
    </source>
</evidence>
<feature type="compositionally biased region" description="Low complexity" evidence="1">
    <location>
        <begin position="597"/>
        <end position="609"/>
    </location>
</feature>
<dbReference type="OrthoDB" id="2149705at2759"/>
<feature type="compositionally biased region" description="Basic and acidic residues" evidence="1">
    <location>
        <begin position="126"/>
        <end position="139"/>
    </location>
</feature>
<feature type="region of interest" description="Disordered" evidence="1">
    <location>
        <begin position="1"/>
        <end position="284"/>
    </location>
</feature>
<feature type="compositionally biased region" description="Polar residues" evidence="1">
    <location>
        <begin position="383"/>
        <end position="397"/>
    </location>
</feature>
<dbReference type="VEuPathDB" id="FungiDB:MYCTH_2306295"/>
<organism evidence="2 3">
    <name type="scientific">Thermothelomyces thermophilus (strain ATCC 42464 / BCRC 31852 / DSM 1799)</name>
    <name type="common">Sporotrichum thermophile</name>
    <dbReference type="NCBI Taxonomy" id="573729"/>
    <lineage>
        <taxon>Eukaryota</taxon>
        <taxon>Fungi</taxon>
        <taxon>Dikarya</taxon>
        <taxon>Ascomycota</taxon>
        <taxon>Pezizomycotina</taxon>
        <taxon>Sordariomycetes</taxon>
        <taxon>Sordariomycetidae</taxon>
        <taxon>Sordariales</taxon>
        <taxon>Chaetomiaceae</taxon>
        <taxon>Thermothelomyces</taxon>
    </lineage>
</organism>
<feature type="compositionally biased region" description="Polar residues" evidence="1">
    <location>
        <begin position="482"/>
        <end position="495"/>
    </location>
</feature>
<feature type="compositionally biased region" description="Acidic residues" evidence="1">
    <location>
        <begin position="558"/>
        <end position="570"/>
    </location>
</feature>
<dbReference type="Proteomes" id="UP000007322">
    <property type="component" value="Chromosome 4"/>
</dbReference>
<name>G2QH95_THET4</name>
<keyword evidence="3" id="KW-1185">Reference proteome</keyword>
<gene>
    <name evidence="2" type="ORF">MYCTH_2306295</name>
</gene>
<sequence length="1075" mass="116199">MPPRRNPRRSAGAPDTKSNPATLTTNDSATPAEDATSATTSRTTQATKTKRYESTPVPQQITFPARRKIVRKYGGRRSLPARLEEETATASRRSLKQQTLTQIDYVRSSSGFEQGDLLEDEVIGGPHEEKKGLKSKGEAEAASVAGRRKTADPRSKRRKTMGDMPTPNLEKKGPSFQTQTLTQLLGNRVPEMDRDELRVEDEAESAGLPSSGGGPSVKHSAPPEKGKGKALATPIPHTPTGKRIKVNLDEVPSSQPTPFTPLLGHSPIPPARSPLTQKSTNVDAPLPTIETVSKLPRSLVIQDSYSMDGSSAGYLSSTAGDTPVKRERGETPSQIPKREPLAEIPVASLELGVSSTPSGETPTTRRKRLFTEIPDSDDELESLGSTPFKTRSTQQTPLRRDPVVDNFEIAADPSLPPSQSSREPRAAVTETPASSSRSNKENESPAIKMWEDEDAAGEGDDGGSPTPKGAKRSQTADRAGQVSPNTASQFWTASAENVGCVGTRRGTSREPLTELVVAEDPTVFRSERPSAAPRASRFHGSMGESSCRGRHATPQLGDSEETASEAEEEPMPVSILRKATSQGVPRADGTTKRKSTPEPNGPESSTSEPPGTPTPIVRKVQIEMPQSSGEEVCKETPREPHGSSPIYQRHTQSRSQARSQFYSQALESQRVPLEVIRSLSPQTDRSDILISIDAKTVEDIVNGIRDHVFRNYRFPVQASRCWIFTELPVGEVKYMATLGPAQEPGQIDSHSGRGNTEFNRGTLGYKFAHKLLQVYQLNNPVPLAEMEDNGLGAGPPQRYKYVPPAIVGQLLMNLRCPLFAEGDFEDEGEETGDKETEEEEGGEMTISQELADQIRSDIIHSTQLMSSERRRQQHRDDEYLIPASQSPTEKRSVALKASAPAAAETAAAAMPPPHSSQQLRVRRQPRSPGQTRRQPTTTTGQASTSNGNDGDARRYVPPSQATTASDVSASPSQAPSPSFPPARSSSSSSSSDLAYSVPRPPLPDSGELSLLPELPRYDRDRSGGGGGTGLLLHLSSSQVGVLPPDSLLVDEGQAPPPPVEVWDSEEEEEEEEEVE</sequence>
<evidence type="ECO:0000313" key="3">
    <source>
        <dbReference type="Proteomes" id="UP000007322"/>
    </source>
</evidence>
<dbReference type="EMBL" id="CP003005">
    <property type="protein sequence ID" value="AEO58755.1"/>
    <property type="molecule type" value="Genomic_DNA"/>
</dbReference>
<feature type="compositionally biased region" description="Low complexity" evidence="1">
    <location>
        <begin position="36"/>
        <end position="47"/>
    </location>
</feature>
<dbReference type="InParanoid" id="G2QH95"/>
<feature type="compositionally biased region" description="Low complexity" evidence="1">
    <location>
        <begin position="926"/>
        <end position="941"/>
    </location>
</feature>
<feature type="compositionally biased region" description="Acidic residues" evidence="1">
    <location>
        <begin position="1062"/>
        <end position="1075"/>
    </location>
</feature>
<dbReference type="RefSeq" id="XP_003664000.1">
    <property type="nucleotide sequence ID" value="XM_003663952.1"/>
</dbReference>
<feature type="compositionally biased region" description="Basic residues" evidence="1">
    <location>
        <begin position="65"/>
        <end position="75"/>
    </location>
</feature>
<feature type="compositionally biased region" description="Basic and acidic residues" evidence="1">
    <location>
        <begin position="867"/>
        <end position="878"/>
    </location>
</feature>
<feature type="compositionally biased region" description="Basic and acidic residues" evidence="1">
    <location>
        <begin position="323"/>
        <end position="341"/>
    </location>
</feature>
<reference evidence="2 3" key="1">
    <citation type="journal article" date="2011" name="Nat. Biotechnol.">
        <title>Comparative genomic analysis of the thermophilic biomass-degrading fungi Myceliophthora thermophila and Thielavia terrestris.</title>
        <authorList>
            <person name="Berka R.M."/>
            <person name="Grigoriev I.V."/>
            <person name="Otillar R."/>
            <person name="Salamov A."/>
            <person name="Grimwood J."/>
            <person name="Reid I."/>
            <person name="Ishmael N."/>
            <person name="John T."/>
            <person name="Darmond C."/>
            <person name="Moisan M.-C."/>
            <person name="Henrissat B."/>
            <person name="Coutinho P.M."/>
            <person name="Lombard V."/>
            <person name="Natvig D.O."/>
            <person name="Lindquist E."/>
            <person name="Schmutz J."/>
            <person name="Lucas S."/>
            <person name="Harris P."/>
            <person name="Powlowski J."/>
            <person name="Bellemare A."/>
            <person name="Taylor D."/>
            <person name="Butler G."/>
            <person name="de Vries R.P."/>
            <person name="Allijn I.E."/>
            <person name="van den Brink J."/>
            <person name="Ushinsky S."/>
            <person name="Storms R."/>
            <person name="Powell A.J."/>
            <person name="Paulsen I.T."/>
            <person name="Elbourne L.D.H."/>
            <person name="Baker S.E."/>
            <person name="Magnuson J."/>
            <person name="LaBoissiere S."/>
            <person name="Clutterbuck A.J."/>
            <person name="Martinez D."/>
            <person name="Wogulis M."/>
            <person name="de Leon A.L."/>
            <person name="Rey M.W."/>
            <person name="Tsang A."/>
        </authorList>
    </citation>
    <scope>NUCLEOTIDE SEQUENCE [LARGE SCALE GENOMIC DNA]</scope>
    <source>
        <strain evidence="3">ATCC 42464 / BCRC 31852 / DSM 1799</strain>
    </source>
</reference>
<dbReference type="GeneID" id="11513475"/>
<feature type="compositionally biased region" description="Polar residues" evidence="1">
    <location>
        <begin position="88"/>
        <end position="112"/>
    </location>
</feature>
<feature type="compositionally biased region" description="Low complexity" evidence="1">
    <location>
        <begin position="964"/>
        <end position="996"/>
    </location>
</feature>
<feature type="compositionally biased region" description="Polar residues" evidence="1">
    <location>
        <begin position="645"/>
        <end position="658"/>
    </location>
</feature>
<feature type="compositionally biased region" description="Acidic residues" evidence="1">
    <location>
        <begin position="451"/>
        <end position="461"/>
    </location>
</feature>
<feature type="compositionally biased region" description="Polar residues" evidence="1">
    <location>
        <begin position="16"/>
        <end position="29"/>
    </location>
</feature>
<proteinExistence type="predicted"/>
<feature type="region of interest" description="Disordered" evidence="1">
    <location>
        <begin position="863"/>
        <end position="1075"/>
    </location>
</feature>
<dbReference type="AlphaFoldDB" id="G2QH95"/>
<feature type="region of interest" description="Disordered" evidence="1">
    <location>
        <begin position="523"/>
        <end position="658"/>
    </location>
</feature>
<feature type="region of interest" description="Disordered" evidence="1">
    <location>
        <begin position="306"/>
        <end position="495"/>
    </location>
</feature>
<protein>
    <submittedName>
        <fullName evidence="2">Uncharacterized protein</fullName>
    </submittedName>
</protein>
<dbReference type="eggNOG" id="ENOG502SYX6">
    <property type="taxonomic scope" value="Eukaryota"/>
</dbReference>
<feature type="compositionally biased region" description="Low complexity" evidence="1">
    <location>
        <begin position="894"/>
        <end position="909"/>
    </location>
</feature>
<evidence type="ECO:0000313" key="2">
    <source>
        <dbReference type="EMBL" id="AEO58755.1"/>
    </source>
</evidence>
<feature type="compositionally biased region" description="Polar residues" evidence="1">
    <location>
        <begin position="353"/>
        <end position="362"/>
    </location>
</feature>
<feature type="compositionally biased region" description="Polar residues" evidence="1">
    <location>
        <begin position="306"/>
        <end position="320"/>
    </location>
</feature>